<dbReference type="Gene3D" id="2.40.50.140">
    <property type="entry name" value="Nucleic acid-binding proteins"/>
    <property type="match status" value="1"/>
</dbReference>
<comment type="catalytic activity">
    <reaction evidence="5">
        <text>NAD(+) + (deoxyribonucleotide)n-3'-hydroxyl + 5'-phospho-(deoxyribonucleotide)m = (deoxyribonucleotide)n+m + AMP + beta-nicotinamide D-nucleotide.</text>
        <dbReference type="EC" id="6.5.1.2"/>
    </reaction>
</comment>
<dbReference type="SUPFAM" id="SSF52113">
    <property type="entry name" value="BRCT domain"/>
    <property type="match status" value="1"/>
</dbReference>
<dbReference type="RefSeq" id="YP_009010462.1">
    <property type="nucleotide sequence ID" value="NC_023611.1"/>
</dbReference>
<keyword evidence="2 7" id="KW-0436">Ligase</keyword>
<dbReference type="Pfam" id="PF03120">
    <property type="entry name" value="OB_DNA_ligase"/>
    <property type="match status" value="1"/>
</dbReference>
<dbReference type="GO" id="GO:0006260">
    <property type="term" value="P:DNA replication"/>
    <property type="evidence" value="ECO:0007669"/>
    <property type="project" value="UniProtKB-KW"/>
</dbReference>
<evidence type="ECO:0000259" key="6">
    <source>
        <dbReference type="PROSITE" id="PS50172"/>
    </source>
</evidence>
<dbReference type="EMBL" id="HF920636">
    <property type="protein sequence ID" value="CCV02363.1"/>
    <property type="molecule type" value="Genomic_DNA"/>
</dbReference>
<dbReference type="Proteomes" id="UP000136450">
    <property type="component" value="Segment"/>
</dbReference>
<dbReference type="InterPro" id="IPR004150">
    <property type="entry name" value="NAD_DNA_ligase_OB"/>
</dbReference>
<dbReference type="Pfam" id="PF01653">
    <property type="entry name" value="DNA_ligase_aden"/>
    <property type="match status" value="1"/>
</dbReference>
<evidence type="ECO:0000313" key="8">
    <source>
        <dbReference type="Proteomes" id="UP000136450"/>
    </source>
</evidence>
<dbReference type="KEGG" id="vg:18501362"/>
<evidence type="ECO:0000256" key="2">
    <source>
        <dbReference type="ARBA" id="ARBA00022598"/>
    </source>
</evidence>
<evidence type="ECO:0000256" key="5">
    <source>
        <dbReference type="ARBA" id="ARBA00034005"/>
    </source>
</evidence>
<name>W8W1V3_9VIRU</name>
<dbReference type="Gene3D" id="3.30.470.30">
    <property type="entry name" value="DNA ligase/mRNA capping enzyme"/>
    <property type="match status" value="1"/>
</dbReference>
<dbReference type="SUPFAM" id="SSF56091">
    <property type="entry name" value="DNA ligase/mRNA capping enzyme, catalytic domain"/>
    <property type="match status" value="1"/>
</dbReference>
<sequence length="610" mass="68586">MEQSKAMDLKKLKKEADDAYFNSGSPIMTDLEYDTLFGSSTEVGCLPKTDKVKLPVYMGSLTKCNDDKTIDNFISKFNDKQFIVQEKLDGISCLYICNKGQIKLYTRGNGVYGTEITHLLNYGLNIPRLAKSFMVRGELIVSKKIFEKEYQSKFKNIRNMVSGQVAKKVPDESIIKNIDFVGYEVIEPQKKQNELTVQFDFLIANNFKVVYNRILERDFLNQETLMDYLIRRKKKSDYEIDGLVLTITSKYIRYEENNPKYSFAFKIQGEVVNAEVKNVVWNLSKSGKYKPQIKINPVNLSGVTISSLTGFNAKYIVDNKICPGTILSITRSGDVIPHITAIVQPGNGDVELPVNSKWNSVDLYHTFDTTPDEVIIKQMVYFFSSLKCLNCKDKTIFKIYESGKKTIESIIQASTEELSVVVGNKVASKILESIHERVKNASISELLAALNAFGEGIGLKKIQQLDLNNPENLQVKGLSEATIKEKILPHFKSSLDRVLLIKKMVGDDEPLTFSNFQDQSGPLTGRIFVFTQFRDASLEKQISNLGGKVTTAISKKTTDLVVGVGKSSTKLIKAQSLGINIITKSDLIKTLAEVDTKKIEIDYSDYSESE</sequence>
<dbReference type="SMART" id="SM00532">
    <property type="entry name" value="LIGANc"/>
    <property type="match status" value="1"/>
</dbReference>
<organism evidence="7 8">
    <name type="scientific">Invertebrate iridescent virus 30</name>
    <dbReference type="NCBI Taxonomy" id="345585"/>
    <lineage>
        <taxon>Viruses</taxon>
        <taxon>Varidnaviria</taxon>
        <taxon>Bamfordvirae</taxon>
        <taxon>Nucleocytoviricota</taxon>
        <taxon>Megaviricetes</taxon>
        <taxon>Pimascovirales</taxon>
        <taxon>Pimascovirales incertae sedis</taxon>
        <taxon>Iridoviridae</taxon>
        <taxon>Betairidovirinae</taxon>
        <taxon>Chloriridovirus</taxon>
        <taxon>Chloriridovirus simulium1</taxon>
        <taxon>Invertebrate iridescent virus 22</taxon>
    </lineage>
</organism>
<dbReference type="GeneID" id="18501362"/>
<dbReference type="InterPro" id="IPR012340">
    <property type="entry name" value="NA-bd_OB-fold"/>
</dbReference>
<dbReference type="OrthoDB" id="2744at10239"/>
<evidence type="ECO:0000256" key="3">
    <source>
        <dbReference type="ARBA" id="ARBA00022705"/>
    </source>
</evidence>
<keyword evidence="4" id="KW-0520">NAD</keyword>
<accession>W8W1V3</accession>
<dbReference type="InterPro" id="IPR013839">
    <property type="entry name" value="DNAligase_adenylation"/>
</dbReference>
<dbReference type="Gene3D" id="3.40.50.10190">
    <property type="entry name" value="BRCT domain"/>
    <property type="match status" value="1"/>
</dbReference>
<dbReference type="InterPro" id="IPR001357">
    <property type="entry name" value="BRCT_dom"/>
</dbReference>
<evidence type="ECO:0000256" key="4">
    <source>
        <dbReference type="ARBA" id="ARBA00023027"/>
    </source>
</evidence>
<keyword evidence="3" id="KW-0235">DNA replication</keyword>
<reference evidence="7 8" key="1">
    <citation type="submission" date="2013-03" db="EMBL/GenBank/DDBJ databases">
        <title>Genomic and evolutionary features of invertebrate iridoviruse.</title>
        <authorList>
            <person name="Piegu B."/>
            <person name="Guizard S."/>
            <person name="Bideshi D."/>
            <person name="Spears T."/>
            <person name="Federici B."/>
            <person name="Bigot Y."/>
        </authorList>
    </citation>
    <scope>NUCLEOTIDE SEQUENCE [LARGE SCALE GENOMIC DNA]</scope>
</reference>
<dbReference type="SUPFAM" id="SSF50249">
    <property type="entry name" value="Nucleic acid-binding proteins"/>
    <property type="match status" value="1"/>
</dbReference>
<dbReference type="SMART" id="SM00292">
    <property type="entry name" value="BRCT"/>
    <property type="match status" value="1"/>
</dbReference>
<evidence type="ECO:0000256" key="1">
    <source>
        <dbReference type="ARBA" id="ARBA00012722"/>
    </source>
</evidence>
<feature type="domain" description="BRCT" evidence="6">
    <location>
        <begin position="518"/>
        <end position="591"/>
    </location>
</feature>
<dbReference type="InterPro" id="IPR013840">
    <property type="entry name" value="DNAligase_N"/>
</dbReference>
<evidence type="ECO:0000313" key="7">
    <source>
        <dbReference type="EMBL" id="CCV02363.1"/>
    </source>
</evidence>
<dbReference type="GO" id="GO:0003911">
    <property type="term" value="F:DNA ligase (NAD+) activity"/>
    <property type="evidence" value="ECO:0007669"/>
    <property type="project" value="UniProtKB-EC"/>
</dbReference>
<dbReference type="Pfam" id="PF00533">
    <property type="entry name" value="BRCT"/>
    <property type="match status" value="1"/>
</dbReference>
<protein>
    <recommendedName>
        <fullName evidence="1">DNA ligase (NAD(+))</fullName>
        <ecNumber evidence="1">6.5.1.2</ecNumber>
    </recommendedName>
</protein>
<dbReference type="GO" id="GO:0006281">
    <property type="term" value="P:DNA repair"/>
    <property type="evidence" value="ECO:0007669"/>
    <property type="project" value="InterPro"/>
</dbReference>
<dbReference type="InterPro" id="IPR036420">
    <property type="entry name" value="BRCT_dom_sf"/>
</dbReference>
<dbReference type="PROSITE" id="PS50172">
    <property type="entry name" value="BRCT"/>
    <property type="match status" value="1"/>
</dbReference>
<dbReference type="EC" id="6.5.1.2" evidence="1"/>
<proteinExistence type="predicted"/>
<gene>
    <name evidence="7" type="primary">168R</name>
    <name evidence="7" type="ORF">IIV30_168R</name>
</gene>